<evidence type="ECO:0000259" key="2">
    <source>
        <dbReference type="Pfam" id="PF23055"/>
    </source>
</evidence>
<sequence length="315" mass="36373">MVVSRINAAGLIGSQNPSTESRLLGRKRRRQAGNSERHKTGGGVKLEAQAARNDLVPRNHNFINNVSIEIPPFRCEKPKIWLSQFTINRITTAEPKSNYLVSQLEPRYVENIWDIIQSSREDKYSATKKRLLNIFKESTEGRSKLVEELEQPSKIFSEEKQRMRLAYKDARTYNLKKRHVKFQPGKRVWKVNTKRFSAKLTPKFIECFICRKLTSLVYELQNLKDKFVGHLHIKDLKPVVQPSGDLEEEQTLGMGIPKETKCSRNDSESTEPSDVKVHYAESRSLFELRDNELVTEDQIVSTQPLTNQTAKEQCE</sequence>
<proteinExistence type="predicted"/>
<dbReference type="EMBL" id="VTPC01001064">
    <property type="protein sequence ID" value="KAF2903293.1"/>
    <property type="molecule type" value="Genomic_DNA"/>
</dbReference>
<feature type="region of interest" description="Disordered" evidence="1">
    <location>
        <begin position="24"/>
        <end position="43"/>
    </location>
</feature>
<evidence type="ECO:0000313" key="3">
    <source>
        <dbReference type="EMBL" id="KAF2903293.1"/>
    </source>
</evidence>
<dbReference type="AlphaFoldDB" id="A0A8K0DBZ6"/>
<reference evidence="3" key="1">
    <citation type="submission" date="2019-08" db="EMBL/GenBank/DDBJ databases">
        <title>The genome of the North American firefly Photinus pyralis.</title>
        <authorList>
            <consortium name="Photinus pyralis genome working group"/>
            <person name="Fallon T.R."/>
            <person name="Sander Lower S.E."/>
            <person name="Weng J.-K."/>
        </authorList>
    </citation>
    <scope>NUCLEOTIDE SEQUENCE</scope>
    <source>
        <strain evidence="3">TRF0915ILg1</strain>
        <tissue evidence="3">Whole body</tissue>
    </source>
</reference>
<comment type="caution">
    <text evidence="3">The sequence shown here is derived from an EMBL/GenBank/DDBJ whole genome shotgun (WGS) entry which is preliminary data.</text>
</comment>
<accession>A0A8K0DBZ6</accession>
<dbReference type="Proteomes" id="UP000801492">
    <property type="component" value="Unassembled WGS sequence"/>
</dbReference>
<name>A0A8K0DBZ6_IGNLU</name>
<organism evidence="3 4">
    <name type="scientific">Ignelater luminosus</name>
    <name type="common">Cucubano</name>
    <name type="synonym">Pyrophorus luminosus</name>
    <dbReference type="NCBI Taxonomy" id="2038154"/>
    <lineage>
        <taxon>Eukaryota</taxon>
        <taxon>Metazoa</taxon>
        <taxon>Ecdysozoa</taxon>
        <taxon>Arthropoda</taxon>
        <taxon>Hexapoda</taxon>
        <taxon>Insecta</taxon>
        <taxon>Pterygota</taxon>
        <taxon>Neoptera</taxon>
        <taxon>Endopterygota</taxon>
        <taxon>Coleoptera</taxon>
        <taxon>Polyphaga</taxon>
        <taxon>Elateriformia</taxon>
        <taxon>Elateroidea</taxon>
        <taxon>Elateridae</taxon>
        <taxon>Agrypninae</taxon>
        <taxon>Pyrophorini</taxon>
        <taxon>Ignelater</taxon>
    </lineage>
</organism>
<feature type="region of interest" description="Disordered" evidence="1">
    <location>
        <begin position="244"/>
        <end position="276"/>
    </location>
</feature>
<dbReference type="OrthoDB" id="6757706at2759"/>
<keyword evidence="4" id="KW-1185">Reference proteome</keyword>
<dbReference type="Pfam" id="PF23055">
    <property type="entry name" value="DUF7041"/>
    <property type="match status" value="1"/>
</dbReference>
<evidence type="ECO:0000313" key="4">
    <source>
        <dbReference type="Proteomes" id="UP000801492"/>
    </source>
</evidence>
<feature type="domain" description="DUF7041" evidence="2">
    <location>
        <begin position="70"/>
        <end position="141"/>
    </location>
</feature>
<protein>
    <recommendedName>
        <fullName evidence="2">DUF7041 domain-containing protein</fullName>
    </recommendedName>
</protein>
<feature type="compositionally biased region" description="Basic and acidic residues" evidence="1">
    <location>
        <begin position="258"/>
        <end position="276"/>
    </location>
</feature>
<gene>
    <name evidence="3" type="ORF">ILUMI_02904</name>
</gene>
<evidence type="ECO:0000256" key="1">
    <source>
        <dbReference type="SAM" id="MobiDB-lite"/>
    </source>
</evidence>
<dbReference type="InterPro" id="IPR055469">
    <property type="entry name" value="DUF7041"/>
</dbReference>